<proteinExistence type="inferred from homology"/>
<dbReference type="GO" id="GO:0006623">
    <property type="term" value="P:protein targeting to vacuole"/>
    <property type="evidence" value="ECO:0007669"/>
    <property type="project" value="TreeGrafter"/>
</dbReference>
<dbReference type="GO" id="GO:0034657">
    <property type="term" value="C:GID complex"/>
    <property type="evidence" value="ECO:0007669"/>
    <property type="project" value="TreeGrafter"/>
</dbReference>
<evidence type="ECO:0000256" key="1">
    <source>
        <dbReference type="ARBA" id="ARBA00061469"/>
    </source>
</evidence>
<dbReference type="Proteomes" id="UP000009131">
    <property type="component" value="Unassembled WGS sequence"/>
</dbReference>
<dbReference type="GO" id="GO:0005773">
    <property type="term" value="C:vacuole"/>
    <property type="evidence" value="ECO:0007669"/>
    <property type="project" value="GOC"/>
</dbReference>
<dbReference type="STRING" id="764103.G7DSB0"/>
<dbReference type="AlphaFoldDB" id="G7DSB0"/>
<feature type="compositionally biased region" description="Polar residues" evidence="2">
    <location>
        <begin position="79"/>
        <end position="118"/>
    </location>
</feature>
<dbReference type="Pfam" id="PF09783">
    <property type="entry name" value="Vac_ImportDeg"/>
    <property type="match status" value="1"/>
</dbReference>
<keyword evidence="4" id="KW-1185">Reference proteome</keyword>
<comment type="similarity">
    <text evidence="1">Belongs to the GID4/VID24 family.</text>
</comment>
<dbReference type="PANTHER" id="PTHR14534">
    <property type="entry name" value="VACUOLAR IMPORT AND DEGRADATION PROTEIN 24"/>
    <property type="match status" value="1"/>
</dbReference>
<dbReference type="InParanoid" id="G7DSB0"/>
<dbReference type="EMBL" id="BABT02000005">
    <property type="protein sequence ID" value="GAA93470.1"/>
    <property type="molecule type" value="Genomic_DNA"/>
</dbReference>
<gene>
    <name evidence="3" type="primary">Mo00111</name>
    <name evidence="3" type="ORF">E5Q_00111</name>
</gene>
<accession>G7DSB0</accession>
<dbReference type="eggNOG" id="KOG4635">
    <property type="taxonomic scope" value="Eukaryota"/>
</dbReference>
<evidence type="ECO:0000256" key="2">
    <source>
        <dbReference type="SAM" id="MobiDB-lite"/>
    </source>
</evidence>
<organism evidence="3 4">
    <name type="scientific">Mixia osmundae (strain CBS 9802 / IAM 14324 / JCM 22182 / KY 12970)</name>
    <dbReference type="NCBI Taxonomy" id="764103"/>
    <lineage>
        <taxon>Eukaryota</taxon>
        <taxon>Fungi</taxon>
        <taxon>Dikarya</taxon>
        <taxon>Basidiomycota</taxon>
        <taxon>Pucciniomycotina</taxon>
        <taxon>Mixiomycetes</taxon>
        <taxon>Mixiales</taxon>
        <taxon>Mixiaceae</taxon>
        <taxon>Mixia</taxon>
    </lineage>
</organism>
<comment type="caution">
    <text evidence="3">The sequence shown here is derived from an EMBL/GenBank/DDBJ whole genome shotgun (WGS) entry which is preliminary data.</text>
</comment>
<dbReference type="HOGENOM" id="CLU_581505_0_0_1"/>
<dbReference type="OrthoDB" id="62at2759"/>
<evidence type="ECO:0000313" key="3">
    <source>
        <dbReference type="EMBL" id="GAA93470.1"/>
    </source>
</evidence>
<sequence>MPIGPTEGTHTTDVDLGGLWELAEQAADRIWAESPRPLNETITPAWPSLGNDHDPYGVADAWQGEESRTASWGDGSTAPKPQTTSSDECCSPTDLQAVSPTSPAATDESTTHAESASGGTKRPLPPLVDGEQTYHSRFIQPGMMFSGTQSYSPADHCALGLLAIAARHRHRLEVRAEVRAVRERAAQQVASAQDALSRIDEQRRRMNSPSIPNHNVRMRILRAPPAVEHDHDRPTTRRRFDLSETVQAAQERIRWAQMPALPPRAVQNPSLAAPPIPALPDIAPPALEDEKWMVRAMISQVDLSSGTLTGILEARAVPGCPQAVLTFFEGEIIDGHNHTLETKKWRTDRMTDMLYWARCAPFRHLQSLHSLQNLSERDMGPSLDTLDLHKDRYILMRWKERDYINVDVHDCTLTISGGYYLCLDRRTGALEGYYQDPASAPFQKLRLSPAGDTDSAGAVPKIPSLSYDVC</sequence>
<dbReference type="InterPro" id="IPR018618">
    <property type="entry name" value="GID4/10-like"/>
</dbReference>
<feature type="region of interest" description="Disordered" evidence="2">
    <location>
        <begin position="31"/>
        <end position="129"/>
    </location>
</feature>
<dbReference type="GO" id="GO:0007039">
    <property type="term" value="P:protein catabolic process in the vacuole"/>
    <property type="evidence" value="ECO:0007669"/>
    <property type="project" value="TreeGrafter"/>
</dbReference>
<protein>
    <submittedName>
        <fullName evidence="3">Uncharacterized protein</fullName>
    </submittedName>
</protein>
<dbReference type="GO" id="GO:0045721">
    <property type="term" value="P:negative regulation of gluconeogenesis"/>
    <property type="evidence" value="ECO:0007669"/>
    <property type="project" value="TreeGrafter"/>
</dbReference>
<dbReference type="GO" id="GO:0043161">
    <property type="term" value="P:proteasome-mediated ubiquitin-dependent protein catabolic process"/>
    <property type="evidence" value="ECO:0007669"/>
    <property type="project" value="TreeGrafter"/>
</dbReference>
<evidence type="ECO:0000313" key="4">
    <source>
        <dbReference type="Proteomes" id="UP000009131"/>
    </source>
</evidence>
<dbReference type="PANTHER" id="PTHR14534:SF3">
    <property type="entry name" value="GID COMPLEX SUBUNIT 4 HOMOLOG"/>
    <property type="match status" value="1"/>
</dbReference>
<dbReference type="RefSeq" id="XP_014569508.1">
    <property type="nucleotide sequence ID" value="XM_014714022.1"/>
</dbReference>
<name>G7DSB0_MIXOS</name>
<reference evidence="3 4" key="2">
    <citation type="journal article" date="2012" name="Open Biol.">
        <title>Characteristics of nucleosomes and linker DNA regions on the genome of the basidiomycete Mixia osmundae revealed by mono- and dinucleosome mapping.</title>
        <authorList>
            <person name="Nishida H."/>
            <person name="Kondo S."/>
            <person name="Matsumoto T."/>
            <person name="Suzuki Y."/>
            <person name="Yoshikawa H."/>
            <person name="Taylor T.D."/>
            <person name="Sugiyama J."/>
        </authorList>
    </citation>
    <scope>NUCLEOTIDE SEQUENCE [LARGE SCALE GENOMIC DNA]</scope>
    <source>
        <strain evidence="4">CBS 9802 / IAM 14324 / JCM 22182 / KY 12970</strain>
    </source>
</reference>
<reference evidence="3 4" key="1">
    <citation type="journal article" date="2011" name="J. Gen. Appl. Microbiol.">
        <title>Draft genome sequencing of the enigmatic basidiomycete Mixia osmundae.</title>
        <authorList>
            <person name="Nishida H."/>
            <person name="Nagatsuka Y."/>
            <person name="Sugiyama J."/>
        </authorList>
    </citation>
    <scope>NUCLEOTIDE SEQUENCE [LARGE SCALE GENOMIC DNA]</scope>
    <source>
        <strain evidence="4">CBS 9802 / IAM 14324 / JCM 22182 / KY 12970</strain>
    </source>
</reference>